<evidence type="ECO:0000256" key="1">
    <source>
        <dbReference type="ARBA" id="ARBA00022559"/>
    </source>
</evidence>
<comment type="subunit">
    <text evidence="6">Homodimer.</text>
</comment>
<dbReference type="InterPro" id="IPR036249">
    <property type="entry name" value="Thioredoxin-like_sf"/>
</dbReference>
<keyword evidence="4 6" id="KW-1015">Disulfide bond</keyword>
<dbReference type="InterPro" id="IPR050455">
    <property type="entry name" value="Tpx_Peroxidase_subfamily"/>
</dbReference>
<dbReference type="GO" id="GO:0008379">
    <property type="term" value="F:thioredoxin peroxidase activity"/>
    <property type="evidence" value="ECO:0007669"/>
    <property type="project" value="UniProtKB-UniRule"/>
</dbReference>
<evidence type="ECO:0000313" key="9">
    <source>
        <dbReference type="Proteomes" id="UP000594637"/>
    </source>
</evidence>
<evidence type="ECO:0000256" key="4">
    <source>
        <dbReference type="ARBA" id="ARBA00023157"/>
    </source>
</evidence>
<evidence type="ECO:0000256" key="5">
    <source>
        <dbReference type="ARBA" id="ARBA00023284"/>
    </source>
</evidence>
<evidence type="ECO:0000256" key="6">
    <source>
        <dbReference type="HAMAP-Rule" id="MF_00269"/>
    </source>
</evidence>
<dbReference type="InterPro" id="IPR002065">
    <property type="entry name" value="TPX"/>
</dbReference>
<feature type="active site" description="Cysteine sulfenic acid (-SOH) intermediate" evidence="6">
    <location>
        <position position="60"/>
    </location>
</feature>
<dbReference type="EC" id="1.11.1.24" evidence="6"/>
<dbReference type="PANTHER" id="PTHR43110:SF1">
    <property type="entry name" value="THIOL PEROXIDASE"/>
    <property type="match status" value="1"/>
</dbReference>
<comment type="function">
    <text evidence="6">Thiol-specific peroxidase that catalyzes the reduction of hydrogen peroxide and organic hydroperoxides to water and alcohols, respectively. Plays a role in cell protection against oxidative stress by detoxifying peroxides.</text>
</comment>
<dbReference type="CDD" id="cd03014">
    <property type="entry name" value="PRX_Atyp2cys"/>
    <property type="match status" value="1"/>
</dbReference>
<dbReference type="InterPro" id="IPR018219">
    <property type="entry name" value="Tpx_CS"/>
</dbReference>
<dbReference type="InterPro" id="IPR013766">
    <property type="entry name" value="Thioredoxin_domain"/>
</dbReference>
<feature type="disulfide bond" description="Redox-active" evidence="6">
    <location>
        <begin position="60"/>
        <end position="94"/>
    </location>
</feature>
<comment type="miscellaneous">
    <text evidence="6">The active site is a conserved redox-active cysteine residue, the peroxidatic cysteine (C(P)), which makes the nucleophilic attack on the peroxide substrate. The peroxide oxidizes the C(P)-SH to cysteine sulfenic acid (C(P)-SOH), which then reacts with another cysteine residue, the resolving cysteine (C(R)), to form a disulfide bridge. The disulfide is subsequently reduced by an appropriate electron donor to complete the catalytic cycle. In this atypical 2-Cys peroxiredoxin, C(R) is present in the same subunit to form an intramolecular disulfide. The disulfide is subsequently reduced by thioredoxin.</text>
</comment>
<evidence type="ECO:0000313" key="8">
    <source>
        <dbReference type="EMBL" id="QPL04844.1"/>
    </source>
</evidence>
<dbReference type="SUPFAM" id="SSF52833">
    <property type="entry name" value="Thioredoxin-like"/>
    <property type="match status" value="1"/>
</dbReference>
<gene>
    <name evidence="6 8" type="primary">tpx</name>
    <name evidence="8" type="ORF">ID810_08795</name>
</gene>
<dbReference type="PROSITE" id="PS51352">
    <property type="entry name" value="THIOREDOXIN_2"/>
    <property type="match status" value="1"/>
</dbReference>
<dbReference type="PROSITE" id="PS01265">
    <property type="entry name" value="TPX"/>
    <property type="match status" value="1"/>
</dbReference>
<dbReference type="PANTHER" id="PTHR43110">
    <property type="entry name" value="THIOL PEROXIDASE"/>
    <property type="match status" value="1"/>
</dbReference>
<comment type="catalytic activity">
    <reaction evidence="6">
        <text>a hydroperoxide + [thioredoxin]-dithiol = an alcohol + [thioredoxin]-disulfide + H2O</text>
        <dbReference type="Rhea" id="RHEA:62620"/>
        <dbReference type="Rhea" id="RHEA-COMP:10698"/>
        <dbReference type="Rhea" id="RHEA-COMP:10700"/>
        <dbReference type="ChEBI" id="CHEBI:15377"/>
        <dbReference type="ChEBI" id="CHEBI:29950"/>
        <dbReference type="ChEBI" id="CHEBI:30879"/>
        <dbReference type="ChEBI" id="CHEBI:35924"/>
        <dbReference type="ChEBI" id="CHEBI:50058"/>
        <dbReference type="EC" id="1.11.1.24"/>
    </reaction>
</comment>
<keyword evidence="2 6" id="KW-0049">Antioxidant</keyword>
<reference evidence="8 9" key="1">
    <citation type="submission" date="2020-11" db="EMBL/GenBank/DDBJ databases">
        <title>Actinomyces sp. ZJ750.</title>
        <authorList>
            <person name="Zhou J."/>
        </authorList>
    </citation>
    <scope>NUCLEOTIDE SEQUENCE [LARGE SCALE GENOMIC DNA]</scope>
    <source>
        <strain evidence="8 9">ZJ750</strain>
    </source>
</reference>
<feature type="domain" description="Thioredoxin" evidence="7">
    <location>
        <begin position="18"/>
        <end position="165"/>
    </location>
</feature>
<dbReference type="Gene3D" id="3.40.30.10">
    <property type="entry name" value="Glutaredoxin"/>
    <property type="match status" value="1"/>
</dbReference>
<dbReference type="InterPro" id="IPR013740">
    <property type="entry name" value="Redoxin"/>
</dbReference>
<name>A0A7T0LJC3_9ACTO</name>
<keyword evidence="1 6" id="KW-0575">Peroxidase</keyword>
<dbReference type="RefSeq" id="WP_195858781.1">
    <property type="nucleotide sequence ID" value="NZ_CP063989.1"/>
</dbReference>
<keyword evidence="9" id="KW-1185">Reference proteome</keyword>
<keyword evidence="5 6" id="KW-0676">Redox-active center</keyword>
<evidence type="ECO:0000256" key="2">
    <source>
        <dbReference type="ARBA" id="ARBA00022862"/>
    </source>
</evidence>
<protein>
    <recommendedName>
        <fullName evidence="6">Thiol peroxidase</fullName>
        <shortName evidence="6">Tpx</shortName>
        <ecNumber evidence="6">1.11.1.24</ecNumber>
    </recommendedName>
    <alternativeName>
        <fullName evidence="6">Peroxiredoxin tpx</fullName>
        <shortName evidence="6">Prx</shortName>
    </alternativeName>
    <alternativeName>
        <fullName evidence="6">Thioredoxin peroxidase</fullName>
    </alternativeName>
    <alternativeName>
        <fullName evidence="6">Thioredoxin-dependent peroxiredoxin</fullName>
    </alternativeName>
</protein>
<evidence type="ECO:0000256" key="3">
    <source>
        <dbReference type="ARBA" id="ARBA00023002"/>
    </source>
</evidence>
<proteinExistence type="inferred from homology"/>
<dbReference type="HAMAP" id="MF_00269">
    <property type="entry name" value="Tpx"/>
    <property type="match status" value="1"/>
</dbReference>
<dbReference type="NCBIfam" id="NF001808">
    <property type="entry name" value="PRK00522.1"/>
    <property type="match status" value="1"/>
</dbReference>
<dbReference type="Proteomes" id="UP000594637">
    <property type="component" value="Chromosome"/>
</dbReference>
<dbReference type="KEGG" id="arep:ID810_08795"/>
<organism evidence="8 9">
    <name type="scientific">Actinomyces respiraculi</name>
    <dbReference type="NCBI Taxonomy" id="2744574"/>
    <lineage>
        <taxon>Bacteria</taxon>
        <taxon>Bacillati</taxon>
        <taxon>Actinomycetota</taxon>
        <taxon>Actinomycetes</taxon>
        <taxon>Actinomycetales</taxon>
        <taxon>Actinomycetaceae</taxon>
        <taxon>Actinomyces</taxon>
    </lineage>
</organism>
<dbReference type="AlphaFoldDB" id="A0A7T0LJC3"/>
<accession>A0A7T0LJC3</accession>
<dbReference type="Pfam" id="PF08534">
    <property type="entry name" value="Redoxin"/>
    <property type="match status" value="1"/>
</dbReference>
<dbReference type="EMBL" id="CP063989">
    <property type="protein sequence ID" value="QPL04844.1"/>
    <property type="molecule type" value="Genomic_DNA"/>
</dbReference>
<keyword evidence="3 6" id="KW-0560">Oxidoreductase</keyword>
<comment type="similarity">
    <text evidence="6">Belongs to the peroxiredoxin family. Tpx subfamily.</text>
</comment>
<evidence type="ECO:0000259" key="7">
    <source>
        <dbReference type="PROSITE" id="PS51352"/>
    </source>
</evidence>
<sequence length="165" mass="16703">MASIMVHGAAVSTVGELPAVGSPAPAFTLVGADLAEVTSQSLAGRRVVVSIFPSVDTGVCAQSVREFNKRASSLDNTTVLCVSKDLPFAQARFCGAEGLSDVVTASAFRSSFGDDYGVTMADGPLAGLLARAVVVIGADGVVLHTEQVAETGDEPDYDAALAALA</sequence>